<dbReference type="InterPro" id="IPR051801">
    <property type="entry name" value="GH28_Enzymes"/>
</dbReference>
<reference evidence="2 3" key="1">
    <citation type="submission" date="2024-09" db="EMBL/GenBank/DDBJ databases">
        <authorList>
            <person name="Sun Q."/>
            <person name="Mori K."/>
        </authorList>
    </citation>
    <scope>NUCLEOTIDE SEQUENCE [LARGE SCALE GENOMIC DNA]</scope>
    <source>
        <strain evidence="2 3">TBRC 2205</strain>
    </source>
</reference>
<protein>
    <submittedName>
        <fullName evidence="2">Glycosyl hydrolase family 28-related protein</fullName>
    </submittedName>
</protein>
<dbReference type="InterPro" id="IPR024535">
    <property type="entry name" value="RHGA/B-epi-like_pectate_lyase"/>
</dbReference>
<sequence>MPHEQAGEARWPWAVTRRTALLKGGAIAAAVGSTVAVGAAAANGLSSDGSDRRLIDVRDHGATGDGRTDDTAALQRAIDAARGGGGIVYFPPGTYLTGQLTLYSRVHLRGAGGDASTLRLRAGANSALIQSDGYGELTGSRSDAGITLFSIRDLCLDGNKEQNPRAGYGLRIYGYGYELTEVMVVNCRNDGVVSEWGPTAALPSGHQMESRLSAVRSRDNDGHGFHFAGPHDSLFLNCLASQNGGAGFRIAGESNGTFLINCHAWGIRQDLSFDLAAPAVGCVNCYADLNGGVGVRISRSDCRWMSGFVLGYNHQQEIGVQFAPGDEPDQPSGCMVDTRIVNCGTAAVDFGADRGASVVRASVWQPGAADEVGRHIVGSGRGWIGKPSPTTQVEIVQGLGEPEKNLVVSPAFDLRAQATPARPDDGSVRLFARDAGGRTQLCAIFPTGAVQVLAAEP</sequence>
<dbReference type="Gene3D" id="2.160.20.10">
    <property type="entry name" value="Single-stranded right-handed beta-helix, Pectin lyase-like"/>
    <property type="match status" value="1"/>
</dbReference>
<accession>A0ABV6NV42</accession>
<comment type="caution">
    <text evidence="2">The sequence shown here is derived from an EMBL/GenBank/DDBJ whole genome shotgun (WGS) entry which is preliminary data.</text>
</comment>
<proteinExistence type="predicted"/>
<name>A0ABV6NV42_9ACTN</name>
<evidence type="ECO:0000313" key="2">
    <source>
        <dbReference type="EMBL" id="MFC0564127.1"/>
    </source>
</evidence>
<dbReference type="GO" id="GO:0016787">
    <property type="term" value="F:hydrolase activity"/>
    <property type="evidence" value="ECO:0007669"/>
    <property type="project" value="UniProtKB-KW"/>
</dbReference>
<feature type="domain" description="Rhamnogalacturonase A/B/Epimerase-like pectate lyase" evidence="1">
    <location>
        <begin position="55"/>
        <end position="252"/>
    </location>
</feature>
<evidence type="ECO:0000259" key="1">
    <source>
        <dbReference type="Pfam" id="PF12708"/>
    </source>
</evidence>
<keyword evidence="2" id="KW-0378">Hydrolase</keyword>
<gene>
    <name evidence="2" type="ORF">ACFFHU_08115</name>
</gene>
<dbReference type="Pfam" id="PF12708">
    <property type="entry name" value="Pect-lyase_RHGA_epim"/>
    <property type="match status" value="1"/>
</dbReference>
<organism evidence="2 3">
    <name type="scientific">Plantactinospora siamensis</name>
    <dbReference type="NCBI Taxonomy" id="555372"/>
    <lineage>
        <taxon>Bacteria</taxon>
        <taxon>Bacillati</taxon>
        <taxon>Actinomycetota</taxon>
        <taxon>Actinomycetes</taxon>
        <taxon>Micromonosporales</taxon>
        <taxon>Micromonosporaceae</taxon>
        <taxon>Plantactinospora</taxon>
    </lineage>
</organism>
<keyword evidence="3" id="KW-1185">Reference proteome</keyword>
<dbReference type="InterPro" id="IPR012334">
    <property type="entry name" value="Pectin_lyas_fold"/>
</dbReference>
<dbReference type="InterPro" id="IPR011050">
    <property type="entry name" value="Pectin_lyase_fold/virulence"/>
</dbReference>
<dbReference type="Proteomes" id="UP001589894">
    <property type="component" value="Unassembled WGS sequence"/>
</dbReference>
<dbReference type="PROSITE" id="PS51318">
    <property type="entry name" value="TAT"/>
    <property type="match status" value="1"/>
</dbReference>
<dbReference type="PANTHER" id="PTHR31339">
    <property type="entry name" value="PECTIN LYASE-RELATED"/>
    <property type="match status" value="1"/>
</dbReference>
<dbReference type="InterPro" id="IPR006311">
    <property type="entry name" value="TAT_signal"/>
</dbReference>
<dbReference type="SUPFAM" id="SSF51126">
    <property type="entry name" value="Pectin lyase-like"/>
    <property type="match status" value="1"/>
</dbReference>
<dbReference type="EMBL" id="JBHLUE010000004">
    <property type="protein sequence ID" value="MFC0564127.1"/>
    <property type="molecule type" value="Genomic_DNA"/>
</dbReference>
<dbReference type="PANTHER" id="PTHR31339:SF9">
    <property type="entry name" value="PLASMIN AND FIBRONECTIN-BINDING PROTEIN A"/>
    <property type="match status" value="1"/>
</dbReference>
<evidence type="ECO:0000313" key="3">
    <source>
        <dbReference type="Proteomes" id="UP001589894"/>
    </source>
</evidence>
<dbReference type="RefSeq" id="WP_377337067.1">
    <property type="nucleotide sequence ID" value="NZ_JBHLUE010000004.1"/>
</dbReference>